<dbReference type="Pfam" id="PF01734">
    <property type="entry name" value="Patatin"/>
    <property type="match status" value="1"/>
</dbReference>
<feature type="active site" description="Proton acceptor" evidence="4">
    <location>
        <position position="314"/>
    </location>
</feature>
<evidence type="ECO:0000313" key="6">
    <source>
        <dbReference type="EMBL" id="AMS05153.1"/>
    </source>
</evidence>
<dbReference type="Gene3D" id="3.40.1090.10">
    <property type="entry name" value="Cytosolic phospholipase A2 catalytic domain"/>
    <property type="match status" value="2"/>
</dbReference>
<sequence>MELPSWLGLPTLRFGRGNAKPVHGLVLAGGGAKASFQIGALRHLYDVVGISPTVISATSAGSVVACSIAQWPDSDTQSHAVRQLESMWLAMQEQSDMFARRAWFNLLLDKAPDWMKLVERDRRRTPVGLSLPRLNLPFTHSSEGDAVVDPADPRAGEDDDRIAAPLTGQAATLEIATKDIAPTADAASWNPSVMLQLLGVLSRLTRDGGDIQAILRGADASGSTYRAGPLLAKLLDPSWFRSERLASSGVTLRIATVALESGELRFMTEKGTLVDRDNQPVSDTRHEVTKGVLASCSVPGVFRPVEIDGEHYVDGGVRENVPAEIAIGHLGATHPYVITCSPQGSTGKDFGSRNMLDLATRSIEILTDETERDEVAYAINAGAVVIAPEIAVHSSMTVDPGLLRINRDYGWMTSARVHAESSAADRQLINELVRLRMRGWELEKGWLASTATRADMDELEQTKRQLVAAAARLPRELRPDGIESWGRELEAHGHMAEGLTPPWVV</sequence>
<evidence type="ECO:0000256" key="1">
    <source>
        <dbReference type="ARBA" id="ARBA00022801"/>
    </source>
</evidence>
<feature type="active site" description="Nucleophile" evidence="4">
    <location>
        <position position="59"/>
    </location>
</feature>
<feature type="domain" description="PNPLA" evidence="5">
    <location>
        <begin position="25"/>
        <end position="327"/>
    </location>
</feature>
<name>A0AAC8YEB9_9ACTN</name>
<keyword evidence="3 4" id="KW-0443">Lipid metabolism</keyword>
<dbReference type="GO" id="GO:0016787">
    <property type="term" value="F:hydrolase activity"/>
    <property type="evidence" value="ECO:0007669"/>
    <property type="project" value="UniProtKB-UniRule"/>
</dbReference>
<proteinExistence type="predicted"/>
<dbReference type="InterPro" id="IPR002641">
    <property type="entry name" value="PNPLA_dom"/>
</dbReference>
<dbReference type="GO" id="GO:0016042">
    <property type="term" value="P:lipid catabolic process"/>
    <property type="evidence" value="ECO:0007669"/>
    <property type="project" value="UniProtKB-UniRule"/>
</dbReference>
<reference evidence="7 9" key="1">
    <citation type="journal article" date="2016" name="Plant Dis.">
        <title>Improved production of propionic acid using genome shuffling.</title>
        <authorList>
            <person name="Luna-Flores C.H."/>
            <person name="Palfreyman R.W."/>
            <person name="Kromer J.O."/>
            <person name="Nielsen L.K."/>
            <person name="Marcellin E."/>
        </authorList>
    </citation>
    <scope>NUCLEOTIDE SEQUENCE [LARGE SCALE GENOMIC DNA]</scope>
    <source>
        <strain evidence="7 9">F3E8</strain>
    </source>
</reference>
<evidence type="ECO:0000256" key="4">
    <source>
        <dbReference type="PROSITE-ProRule" id="PRU01161"/>
    </source>
</evidence>
<dbReference type="EMBL" id="CP015970">
    <property type="protein sequence ID" value="AOZ46636.1"/>
    <property type="molecule type" value="Genomic_DNA"/>
</dbReference>
<dbReference type="Proteomes" id="UP000178666">
    <property type="component" value="Chromosome"/>
</dbReference>
<evidence type="ECO:0000256" key="2">
    <source>
        <dbReference type="ARBA" id="ARBA00022963"/>
    </source>
</evidence>
<evidence type="ECO:0000256" key="3">
    <source>
        <dbReference type="ARBA" id="ARBA00023098"/>
    </source>
</evidence>
<protein>
    <submittedName>
        <fullName evidence="6">Patatin</fullName>
    </submittedName>
</protein>
<dbReference type="AlphaFoldDB" id="A0AAC8YEB9"/>
<accession>A0AAC8YEB9</accession>
<dbReference type="PANTHER" id="PTHR14226:SF29">
    <property type="entry name" value="NEUROPATHY TARGET ESTERASE SWS"/>
    <property type="match status" value="1"/>
</dbReference>
<dbReference type="PANTHER" id="PTHR14226">
    <property type="entry name" value="NEUROPATHY TARGET ESTERASE/SWISS CHEESE D.MELANOGASTER"/>
    <property type="match status" value="1"/>
</dbReference>
<evidence type="ECO:0000259" key="5">
    <source>
        <dbReference type="PROSITE" id="PS51635"/>
    </source>
</evidence>
<evidence type="ECO:0000313" key="7">
    <source>
        <dbReference type="EMBL" id="AOZ46636.1"/>
    </source>
</evidence>
<gene>
    <name evidence="7" type="ORF">A8L58_07890</name>
    <name evidence="6" type="ORF">AXH35_06425</name>
</gene>
<feature type="short sequence motif" description="DGA/G" evidence="4">
    <location>
        <begin position="314"/>
        <end position="316"/>
    </location>
</feature>
<dbReference type="EMBL" id="CP014352">
    <property type="protein sequence ID" value="AMS05153.1"/>
    <property type="molecule type" value="Genomic_DNA"/>
</dbReference>
<keyword evidence="2 4" id="KW-0442">Lipid degradation</keyword>
<dbReference type="SUPFAM" id="SSF52151">
    <property type="entry name" value="FabD/lysophospholipase-like"/>
    <property type="match status" value="1"/>
</dbReference>
<dbReference type="InterPro" id="IPR050301">
    <property type="entry name" value="NTE"/>
</dbReference>
<comment type="caution">
    <text evidence="4">Lacks conserved residue(s) required for the propagation of feature annotation.</text>
</comment>
<dbReference type="RefSeq" id="WP_062819345.1">
    <property type="nucleotide sequence ID" value="NZ_CP014352.1"/>
</dbReference>
<reference evidence="6 8" key="2">
    <citation type="submission" date="2016-02" db="EMBL/GenBank/DDBJ databases">
        <title>Complete Genome Sequence of Propionibacterium acidipropionici ATCC 55737.</title>
        <authorList>
            <person name="Luna Flores C.H."/>
            <person name="Nielsen L.K."/>
            <person name="Marcellin E."/>
        </authorList>
    </citation>
    <scope>NUCLEOTIDE SEQUENCE [LARGE SCALE GENOMIC DNA]</scope>
    <source>
        <strain evidence="6 8">ATCC 55737</strain>
    </source>
</reference>
<evidence type="ECO:0000313" key="9">
    <source>
        <dbReference type="Proteomes" id="UP000178666"/>
    </source>
</evidence>
<keyword evidence="9" id="KW-1185">Reference proteome</keyword>
<dbReference type="PROSITE" id="PS51635">
    <property type="entry name" value="PNPLA"/>
    <property type="match status" value="1"/>
</dbReference>
<dbReference type="Proteomes" id="UP000075221">
    <property type="component" value="Chromosome"/>
</dbReference>
<evidence type="ECO:0000313" key="8">
    <source>
        <dbReference type="Proteomes" id="UP000075221"/>
    </source>
</evidence>
<organism evidence="6 8">
    <name type="scientific">Acidipropionibacterium acidipropionici</name>
    <dbReference type="NCBI Taxonomy" id="1748"/>
    <lineage>
        <taxon>Bacteria</taxon>
        <taxon>Bacillati</taxon>
        <taxon>Actinomycetota</taxon>
        <taxon>Actinomycetes</taxon>
        <taxon>Propionibacteriales</taxon>
        <taxon>Propionibacteriaceae</taxon>
        <taxon>Acidipropionibacterium</taxon>
    </lineage>
</organism>
<dbReference type="InterPro" id="IPR016035">
    <property type="entry name" value="Acyl_Trfase/lysoPLipase"/>
</dbReference>
<keyword evidence="1 4" id="KW-0378">Hydrolase</keyword>